<dbReference type="Proteomes" id="UP000295274">
    <property type="component" value="Unassembled WGS sequence"/>
</dbReference>
<name>A0A4R7D3Y0_9FLAO</name>
<feature type="transmembrane region" description="Helical" evidence="1">
    <location>
        <begin position="42"/>
        <end position="64"/>
    </location>
</feature>
<evidence type="ECO:0000256" key="1">
    <source>
        <dbReference type="SAM" id="Phobius"/>
    </source>
</evidence>
<evidence type="ECO:0000313" key="2">
    <source>
        <dbReference type="EMBL" id="TDS13566.1"/>
    </source>
</evidence>
<comment type="caution">
    <text evidence="2">The sequence shown here is derived from an EMBL/GenBank/DDBJ whole genome shotgun (WGS) entry which is preliminary data.</text>
</comment>
<protein>
    <submittedName>
        <fullName evidence="2">Uncharacterized protein</fullName>
    </submittedName>
</protein>
<feature type="transmembrane region" description="Helical" evidence="1">
    <location>
        <begin position="76"/>
        <end position="97"/>
    </location>
</feature>
<reference evidence="2 3" key="1">
    <citation type="submission" date="2019-03" db="EMBL/GenBank/DDBJ databases">
        <title>Genomic Encyclopedia of Type Strains, Phase III (KMG-III): the genomes of soil and plant-associated and newly described type strains.</title>
        <authorList>
            <person name="Whitman W."/>
        </authorList>
    </citation>
    <scope>NUCLEOTIDE SEQUENCE [LARGE SCALE GENOMIC DNA]</scope>
    <source>
        <strain evidence="2 3">CECT 8455</strain>
    </source>
</reference>
<feature type="transmembrane region" description="Helical" evidence="1">
    <location>
        <begin position="12"/>
        <end position="30"/>
    </location>
</feature>
<dbReference type="EMBL" id="SNZW01000016">
    <property type="protein sequence ID" value="TDS13566.1"/>
    <property type="molecule type" value="Genomic_DNA"/>
</dbReference>
<keyword evidence="3" id="KW-1185">Reference proteome</keyword>
<evidence type="ECO:0000313" key="3">
    <source>
        <dbReference type="Proteomes" id="UP000295274"/>
    </source>
</evidence>
<organism evidence="2 3">
    <name type="scientific">Maribacter caenipelagi</name>
    <dbReference type="NCBI Taxonomy" id="1447781"/>
    <lineage>
        <taxon>Bacteria</taxon>
        <taxon>Pseudomonadati</taxon>
        <taxon>Bacteroidota</taxon>
        <taxon>Flavobacteriia</taxon>
        <taxon>Flavobacteriales</taxon>
        <taxon>Flavobacteriaceae</taxon>
        <taxon>Maribacter</taxon>
    </lineage>
</organism>
<gene>
    <name evidence="2" type="ORF">DFQ03_2859</name>
</gene>
<keyword evidence="1" id="KW-0472">Membrane</keyword>
<dbReference type="AlphaFoldDB" id="A0A4R7D3Y0"/>
<proteinExistence type="predicted"/>
<dbReference type="RefSeq" id="WP_133673778.1">
    <property type="nucleotide sequence ID" value="NZ_SNZW01000016.1"/>
</dbReference>
<keyword evidence="1" id="KW-1133">Transmembrane helix</keyword>
<keyword evidence="1" id="KW-0812">Transmembrane</keyword>
<accession>A0A4R7D3Y0</accession>
<sequence length="104" mass="11169">MSSTKLTSNSAFKYAILAIAFIIVFIFADLVLDVEDAGLKSIILGFLILAGTFIAVIGLVKSIIGIREPNSIKKITALIINSVITILLGLLLLSTSIEVLKYLM</sequence>